<reference evidence="2 3" key="1">
    <citation type="submission" date="2018-09" db="EMBL/GenBank/DDBJ databases">
        <authorList>
            <person name="Tagini F."/>
        </authorList>
    </citation>
    <scope>NUCLEOTIDE SEQUENCE [LARGE SCALE GENOMIC DNA]</scope>
    <source>
        <strain evidence="2 3">MK13</strain>
    </source>
</reference>
<dbReference type="EMBL" id="UPHQ01000037">
    <property type="protein sequence ID" value="VBA35904.1"/>
    <property type="molecule type" value="Genomic_DNA"/>
</dbReference>
<sequence>MRVVRGIEVQPVDPVHHGLNLLDVKHIGDDDVGAQGLQTGTALVVAMHQSPGANPAAKQLGGHRSADPARGAGYQHSGTCHRILFFWI</sequence>
<evidence type="ECO:0000313" key="3">
    <source>
        <dbReference type="Proteomes" id="UP000267289"/>
    </source>
</evidence>
<gene>
    <name evidence="2" type="ORF">LAUMK13_00934</name>
</gene>
<proteinExistence type="predicted"/>
<name>A0A498PSY8_9MYCO</name>
<dbReference type="AlphaFoldDB" id="A0A498PSY8"/>
<dbReference type="Proteomes" id="UP000267289">
    <property type="component" value="Unassembled WGS sequence"/>
</dbReference>
<protein>
    <submittedName>
        <fullName evidence="2">Uncharacterized protein</fullName>
    </submittedName>
</protein>
<organism evidence="2 3">
    <name type="scientific">Mycobacterium innocens</name>
    <dbReference type="NCBI Taxonomy" id="2341083"/>
    <lineage>
        <taxon>Bacteria</taxon>
        <taxon>Bacillati</taxon>
        <taxon>Actinomycetota</taxon>
        <taxon>Actinomycetes</taxon>
        <taxon>Mycobacteriales</taxon>
        <taxon>Mycobacteriaceae</taxon>
        <taxon>Mycobacterium</taxon>
    </lineage>
</organism>
<accession>A0A498PSY8</accession>
<evidence type="ECO:0000313" key="2">
    <source>
        <dbReference type="EMBL" id="VBA35904.1"/>
    </source>
</evidence>
<evidence type="ECO:0000256" key="1">
    <source>
        <dbReference type="SAM" id="MobiDB-lite"/>
    </source>
</evidence>
<feature type="region of interest" description="Disordered" evidence="1">
    <location>
        <begin position="53"/>
        <end position="75"/>
    </location>
</feature>
<keyword evidence="3" id="KW-1185">Reference proteome</keyword>